<name>A0A544QMY6_9EURY</name>
<gene>
    <name evidence="5" type="ORF">EWF95_06980</name>
</gene>
<comment type="similarity">
    <text evidence="2">Belongs to the HAD-like hydrolase superfamily.</text>
</comment>
<evidence type="ECO:0000256" key="3">
    <source>
        <dbReference type="ARBA" id="ARBA00022801"/>
    </source>
</evidence>
<evidence type="ECO:0000313" key="5">
    <source>
        <dbReference type="EMBL" id="TQQ80234.1"/>
    </source>
</evidence>
<evidence type="ECO:0000256" key="1">
    <source>
        <dbReference type="ARBA" id="ARBA00001946"/>
    </source>
</evidence>
<keyword evidence="3 5" id="KW-0378">Hydrolase</keyword>
<proteinExistence type="inferred from homology"/>
<dbReference type="InterPro" id="IPR036412">
    <property type="entry name" value="HAD-like_sf"/>
</dbReference>
<evidence type="ECO:0000313" key="6">
    <source>
        <dbReference type="Proteomes" id="UP000315385"/>
    </source>
</evidence>
<dbReference type="OrthoDB" id="27736at2157"/>
<dbReference type="PANTHER" id="PTHR46470">
    <property type="entry name" value="N-ACYLNEURAMINATE-9-PHOSPHATASE"/>
    <property type="match status" value="1"/>
</dbReference>
<dbReference type="NCBIfam" id="TIGR01549">
    <property type="entry name" value="HAD-SF-IA-v1"/>
    <property type="match status" value="1"/>
</dbReference>
<dbReference type="RefSeq" id="WP_142443356.1">
    <property type="nucleotide sequence ID" value="NZ_SESI01000002.1"/>
</dbReference>
<dbReference type="SFLD" id="SFLDS00003">
    <property type="entry name" value="Haloacid_Dehalogenase"/>
    <property type="match status" value="1"/>
</dbReference>
<evidence type="ECO:0000256" key="2">
    <source>
        <dbReference type="ARBA" id="ARBA00007958"/>
    </source>
</evidence>
<dbReference type="SFLD" id="SFLDG01129">
    <property type="entry name" value="C1.5:_HAD__Beta-PGM__Phosphata"/>
    <property type="match status" value="1"/>
</dbReference>
<dbReference type="GO" id="GO:0044281">
    <property type="term" value="P:small molecule metabolic process"/>
    <property type="evidence" value="ECO:0007669"/>
    <property type="project" value="UniProtKB-ARBA"/>
</dbReference>
<accession>A0A544QMY6</accession>
<dbReference type="InterPro" id="IPR051400">
    <property type="entry name" value="HAD-like_hydrolase"/>
</dbReference>
<sequence>MSDPHTVWFDLDDTLYPYARYARAGLAAAADHIEAETGQGYHDELLEIYFRDGITQGTFDELVDRHDLPGGVVDDAIEAFHSSTTPLEPYADTEAVLDALREEYRLGVITDGRGGHAKLERLGLADRFETVVVTAELDRSKADPRVFEHAFAELSAAPWSAVYVGDDPRIDFRLPNAFGMSTVRLRRGRYSDLEPAGERFEPDAEIATLDELPAVLPEMGASKRSAKTIEREQ</sequence>
<dbReference type="InterPro" id="IPR041492">
    <property type="entry name" value="HAD_2"/>
</dbReference>
<dbReference type="Pfam" id="PF13419">
    <property type="entry name" value="HAD_2"/>
    <property type="match status" value="1"/>
</dbReference>
<keyword evidence="6" id="KW-1185">Reference proteome</keyword>
<dbReference type="AlphaFoldDB" id="A0A544QMY6"/>
<dbReference type="InterPro" id="IPR006439">
    <property type="entry name" value="HAD-SF_hydro_IA"/>
</dbReference>
<keyword evidence="4" id="KW-0460">Magnesium</keyword>
<comment type="caution">
    <text evidence="5">The sequence shown here is derived from an EMBL/GenBank/DDBJ whole genome shotgun (WGS) entry which is preliminary data.</text>
</comment>
<organism evidence="5 6">
    <name type="scientific">Halonotius roseus</name>
    <dbReference type="NCBI Taxonomy" id="2511997"/>
    <lineage>
        <taxon>Archaea</taxon>
        <taxon>Methanobacteriati</taxon>
        <taxon>Methanobacteriota</taxon>
        <taxon>Stenosarchaea group</taxon>
        <taxon>Halobacteria</taxon>
        <taxon>Halobacteriales</taxon>
        <taxon>Haloferacaceae</taxon>
        <taxon>Halonotius</taxon>
    </lineage>
</organism>
<dbReference type="EMBL" id="SESI01000002">
    <property type="protein sequence ID" value="TQQ80234.1"/>
    <property type="molecule type" value="Genomic_DNA"/>
</dbReference>
<reference evidence="5 6" key="1">
    <citation type="submission" date="2019-02" db="EMBL/GenBank/DDBJ databases">
        <title>Halonotius sp. a new haloqrchaeon isolated from saline water.</title>
        <authorList>
            <person name="Duran-Viseras A."/>
            <person name="Sanchez-Porro C."/>
            <person name="Ventosa A."/>
        </authorList>
    </citation>
    <scope>NUCLEOTIDE SEQUENCE [LARGE SCALE GENOMIC DNA]</scope>
    <source>
        <strain evidence="5 6">F9-27</strain>
    </source>
</reference>
<dbReference type="InterPro" id="IPR023214">
    <property type="entry name" value="HAD_sf"/>
</dbReference>
<protein>
    <submittedName>
        <fullName evidence="5">HAD family hydrolase</fullName>
    </submittedName>
</protein>
<evidence type="ECO:0000256" key="4">
    <source>
        <dbReference type="ARBA" id="ARBA00022842"/>
    </source>
</evidence>
<comment type="cofactor">
    <cofactor evidence="1">
        <name>Mg(2+)</name>
        <dbReference type="ChEBI" id="CHEBI:18420"/>
    </cofactor>
</comment>
<dbReference type="Gene3D" id="1.10.150.520">
    <property type="match status" value="1"/>
</dbReference>
<dbReference type="Proteomes" id="UP000315385">
    <property type="component" value="Unassembled WGS sequence"/>
</dbReference>
<dbReference type="SUPFAM" id="SSF56784">
    <property type="entry name" value="HAD-like"/>
    <property type="match status" value="1"/>
</dbReference>
<dbReference type="GO" id="GO:0016787">
    <property type="term" value="F:hydrolase activity"/>
    <property type="evidence" value="ECO:0007669"/>
    <property type="project" value="UniProtKB-KW"/>
</dbReference>
<dbReference type="Gene3D" id="3.40.50.1000">
    <property type="entry name" value="HAD superfamily/HAD-like"/>
    <property type="match status" value="1"/>
</dbReference>